<reference evidence="4 5" key="1">
    <citation type="submission" date="2023-03" db="EMBL/GenBank/DDBJ databases">
        <title>YIM 133296 draft genome.</title>
        <authorList>
            <person name="Xiong L."/>
        </authorList>
    </citation>
    <scope>NUCLEOTIDE SEQUENCE [LARGE SCALE GENOMIC DNA]</scope>
    <source>
        <strain evidence="4 5">YIM 133296</strain>
    </source>
</reference>
<dbReference type="EMBL" id="JAROAV010000002">
    <property type="protein sequence ID" value="MDF8262748.1"/>
    <property type="molecule type" value="Genomic_DNA"/>
</dbReference>
<dbReference type="InterPro" id="IPR050682">
    <property type="entry name" value="ModA/WtpA"/>
</dbReference>
<evidence type="ECO:0000313" key="4">
    <source>
        <dbReference type="EMBL" id="MDF8262748.1"/>
    </source>
</evidence>
<dbReference type="PANTHER" id="PTHR30632">
    <property type="entry name" value="MOLYBDATE-BINDING PERIPLASMIC PROTEIN"/>
    <property type="match status" value="1"/>
</dbReference>
<name>A0ABT6C1Z2_9MICO</name>
<dbReference type="RefSeq" id="WP_277190522.1">
    <property type="nucleotide sequence ID" value="NZ_JAROAV010000002.1"/>
</dbReference>
<keyword evidence="2" id="KW-0479">Metal-binding</keyword>
<sequence length="252" mass="25916">MSALRSGTAVLTATALATTLAGCGGDEQPARSKVVTVLAAASLTEAFTDLKKQVEDAHPDVEVRVSFAASSTIVQQVNNHADADVVALADEKAGKTLKPDVLGSAAPRLFATNRLMIATPADNPAHVTGLDSLTSSSVDTVLCAPQVPCGRAAKSVLAKGHVTPHVVSYEQDVKATLAKVRLGEADAAIVYVTDVTAAGTSVRGVALKPDQNVTTRLPIYALNDDEGTRAFVDAVTSSTGRKVLTTRGFGAP</sequence>
<evidence type="ECO:0000256" key="3">
    <source>
        <dbReference type="ARBA" id="ARBA00022729"/>
    </source>
</evidence>
<dbReference type="Gene3D" id="3.40.190.10">
    <property type="entry name" value="Periplasmic binding protein-like II"/>
    <property type="match status" value="2"/>
</dbReference>
<dbReference type="PROSITE" id="PS51257">
    <property type="entry name" value="PROKAR_LIPOPROTEIN"/>
    <property type="match status" value="1"/>
</dbReference>
<proteinExistence type="inferred from homology"/>
<dbReference type="InterPro" id="IPR005950">
    <property type="entry name" value="ModA"/>
</dbReference>
<protein>
    <submittedName>
        <fullName evidence="4">Molybdate ABC transporter substrate-binding protein</fullName>
    </submittedName>
</protein>
<keyword evidence="3" id="KW-0732">Signal</keyword>
<dbReference type="SUPFAM" id="SSF53850">
    <property type="entry name" value="Periplasmic binding protein-like II"/>
    <property type="match status" value="1"/>
</dbReference>
<evidence type="ECO:0000313" key="5">
    <source>
        <dbReference type="Proteomes" id="UP001528912"/>
    </source>
</evidence>
<evidence type="ECO:0000256" key="2">
    <source>
        <dbReference type="ARBA" id="ARBA00022723"/>
    </source>
</evidence>
<accession>A0ABT6C1Z2</accession>
<dbReference type="Pfam" id="PF13531">
    <property type="entry name" value="SBP_bac_11"/>
    <property type="match status" value="1"/>
</dbReference>
<dbReference type="Proteomes" id="UP001528912">
    <property type="component" value="Unassembled WGS sequence"/>
</dbReference>
<keyword evidence="5" id="KW-1185">Reference proteome</keyword>
<evidence type="ECO:0000256" key="1">
    <source>
        <dbReference type="ARBA" id="ARBA00009175"/>
    </source>
</evidence>
<dbReference type="PIRSF" id="PIRSF004846">
    <property type="entry name" value="ModA"/>
    <property type="match status" value="1"/>
</dbReference>
<dbReference type="NCBIfam" id="TIGR01256">
    <property type="entry name" value="modA"/>
    <property type="match status" value="1"/>
</dbReference>
<organism evidence="4 5">
    <name type="scientific">Luteipulveratus flavus</name>
    <dbReference type="NCBI Taxonomy" id="3031728"/>
    <lineage>
        <taxon>Bacteria</taxon>
        <taxon>Bacillati</taxon>
        <taxon>Actinomycetota</taxon>
        <taxon>Actinomycetes</taxon>
        <taxon>Micrococcales</taxon>
        <taxon>Dermacoccaceae</taxon>
        <taxon>Luteipulveratus</taxon>
    </lineage>
</organism>
<comment type="similarity">
    <text evidence="1">Belongs to the bacterial solute-binding protein ModA family.</text>
</comment>
<dbReference type="PANTHER" id="PTHR30632:SF0">
    <property type="entry name" value="SULFATE-BINDING PROTEIN"/>
    <property type="match status" value="1"/>
</dbReference>
<gene>
    <name evidence="4" type="primary">modA</name>
    <name evidence="4" type="ORF">P4R38_00635</name>
</gene>
<comment type="caution">
    <text evidence="4">The sequence shown here is derived from an EMBL/GenBank/DDBJ whole genome shotgun (WGS) entry which is preliminary data.</text>
</comment>